<evidence type="ECO:0000313" key="2">
    <source>
        <dbReference type="Proteomes" id="UP001141422"/>
    </source>
</evidence>
<gene>
    <name evidence="1" type="ORF">O0S10_07130</name>
</gene>
<reference evidence="1" key="1">
    <citation type="submission" date="2022-12" db="EMBL/GenBank/DDBJ databases">
        <title>Isolation and characterisation of novel Methanocorpusculum spp. from native Australian herbivores indicates the genus is ancestrally host-associated.</title>
        <authorList>
            <person name="Volmer J.G."/>
            <person name="Soo R.M."/>
            <person name="Evans P.N."/>
            <person name="Hoedt E.C."/>
            <person name="Astorga Alsina A.L."/>
            <person name="Woodcroft B.J."/>
            <person name="Tyson G.W."/>
            <person name="Hugenholtz P."/>
            <person name="Morrison M."/>
        </authorList>
    </citation>
    <scope>NUCLEOTIDE SEQUENCE</scope>
    <source>
        <strain evidence="1">MG</strain>
    </source>
</reference>
<sequence length="71" mass="7928">MHQKIPYIFLAIGIVLVLSTTGCVQLDEPSDAFLLMEFSDQGNIQVENITSYAVSEAHRLGVNFPETERMV</sequence>
<name>A0ABT4IIB5_9EURY</name>
<dbReference type="RefSeq" id="WP_268925193.1">
    <property type="nucleotide sequence ID" value="NZ_JAPTGB010000014.1"/>
</dbReference>
<organism evidence="1 2">
    <name type="scientific">Methanocorpusculum petauri</name>
    <dbReference type="NCBI Taxonomy" id="3002863"/>
    <lineage>
        <taxon>Archaea</taxon>
        <taxon>Methanobacteriati</taxon>
        <taxon>Methanobacteriota</taxon>
        <taxon>Stenosarchaea group</taxon>
        <taxon>Methanomicrobia</taxon>
        <taxon>Methanomicrobiales</taxon>
        <taxon>Methanocorpusculaceae</taxon>
        <taxon>Methanocorpusculum</taxon>
    </lineage>
</organism>
<dbReference type="EMBL" id="JAPTGB010000014">
    <property type="protein sequence ID" value="MCZ0860997.1"/>
    <property type="molecule type" value="Genomic_DNA"/>
</dbReference>
<protein>
    <submittedName>
        <fullName evidence="1">Uncharacterized protein</fullName>
    </submittedName>
</protein>
<keyword evidence="2" id="KW-1185">Reference proteome</keyword>
<proteinExistence type="predicted"/>
<accession>A0ABT4IIB5</accession>
<dbReference type="PROSITE" id="PS51257">
    <property type="entry name" value="PROKAR_LIPOPROTEIN"/>
    <property type="match status" value="1"/>
</dbReference>
<dbReference type="Proteomes" id="UP001141422">
    <property type="component" value="Unassembled WGS sequence"/>
</dbReference>
<evidence type="ECO:0000313" key="1">
    <source>
        <dbReference type="EMBL" id="MCZ0860997.1"/>
    </source>
</evidence>
<comment type="caution">
    <text evidence="1">The sequence shown here is derived from an EMBL/GenBank/DDBJ whole genome shotgun (WGS) entry which is preliminary data.</text>
</comment>